<dbReference type="Gene3D" id="3.30.565.10">
    <property type="entry name" value="Histidine kinase-like ATPase, C-terminal domain"/>
    <property type="match status" value="1"/>
</dbReference>
<evidence type="ECO:0000256" key="3">
    <source>
        <dbReference type="ARBA" id="ARBA00022777"/>
    </source>
</evidence>
<dbReference type="InterPro" id="IPR003594">
    <property type="entry name" value="HATPase_dom"/>
</dbReference>
<evidence type="ECO:0000256" key="2">
    <source>
        <dbReference type="ARBA" id="ARBA00012438"/>
    </source>
</evidence>
<comment type="caution">
    <text evidence="7">The sequence shown here is derived from an EMBL/GenBank/DDBJ whole genome shotgun (WGS) entry which is preliminary data.</text>
</comment>
<dbReference type="InterPro" id="IPR050640">
    <property type="entry name" value="Bact_2-comp_sensor_kinase"/>
</dbReference>
<feature type="transmembrane region" description="Helical" evidence="5">
    <location>
        <begin position="7"/>
        <end position="24"/>
    </location>
</feature>
<keyword evidence="3 7" id="KW-0418">Kinase</keyword>
<dbReference type="GO" id="GO:0016020">
    <property type="term" value="C:membrane"/>
    <property type="evidence" value="ECO:0007669"/>
    <property type="project" value="InterPro"/>
</dbReference>
<dbReference type="InterPro" id="IPR036890">
    <property type="entry name" value="HATPase_C_sf"/>
</dbReference>
<comment type="catalytic activity">
    <reaction evidence="1">
        <text>ATP + protein L-histidine = ADP + protein N-phospho-L-histidine.</text>
        <dbReference type="EC" id="2.7.13.3"/>
    </reaction>
</comment>
<keyword evidence="5" id="KW-1133">Transmembrane helix</keyword>
<accession>A0A2T2WSB7</accession>
<name>A0A2T2WSB7_SULTH</name>
<dbReference type="PANTHER" id="PTHR34220:SF7">
    <property type="entry name" value="SENSOR HISTIDINE KINASE YPDA"/>
    <property type="match status" value="1"/>
</dbReference>
<protein>
    <recommendedName>
        <fullName evidence="2">histidine kinase</fullName>
        <ecNumber evidence="2">2.7.13.3</ecNumber>
    </recommendedName>
</protein>
<dbReference type="Proteomes" id="UP000242705">
    <property type="component" value="Unassembled WGS sequence"/>
</dbReference>
<evidence type="ECO:0000256" key="5">
    <source>
        <dbReference type="SAM" id="Phobius"/>
    </source>
</evidence>
<dbReference type="EMBL" id="PXYX01000035">
    <property type="protein sequence ID" value="PSR25135.1"/>
    <property type="molecule type" value="Genomic_DNA"/>
</dbReference>
<evidence type="ECO:0000256" key="1">
    <source>
        <dbReference type="ARBA" id="ARBA00000085"/>
    </source>
</evidence>
<gene>
    <name evidence="7" type="ORF">C7B47_12925</name>
</gene>
<dbReference type="Pfam" id="PF02518">
    <property type="entry name" value="HATPase_c"/>
    <property type="match status" value="1"/>
</dbReference>
<evidence type="ECO:0000256" key="4">
    <source>
        <dbReference type="ARBA" id="ARBA00023012"/>
    </source>
</evidence>
<dbReference type="InterPro" id="IPR010559">
    <property type="entry name" value="Sig_transdc_His_kin_internal"/>
</dbReference>
<dbReference type="PRINTS" id="PR00344">
    <property type="entry name" value="BCTRLSENSOR"/>
</dbReference>
<dbReference type="SMART" id="SM00387">
    <property type="entry name" value="HATPase_c"/>
    <property type="match status" value="1"/>
</dbReference>
<dbReference type="Gene3D" id="3.30.450.40">
    <property type="match status" value="1"/>
</dbReference>
<feature type="domain" description="Histidine kinase" evidence="6">
    <location>
        <begin position="323"/>
        <end position="425"/>
    </location>
</feature>
<dbReference type="InterPro" id="IPR004358">
    <property type="entry name" value="Sig_transdc_His_kin-like_C"/>
</dbReference>
<keyword evidence="4" id="KW-0902">Two-component regulatory system</keyword>
<dbReference type="Pfam" id="PF06580">
    <property type="entry name" value="His_kinase"/>
    <property type="match status" value="1"/>
</dbReference>
<evidence type="ECO:0000313" key="7">
    <source>
        <dbReference type="EMBL" id="PSR25135.1"/>
    </source>
</evidence>
<dbReference type="SUPFAM" id="SSF55874">
    <property type="entry name" value="ATPase domain of HSP90 chaperone/DNA topoisomerase II/histidine kinase"/>
    <property type="match status" value="1"/>
</dbReference>
<dbReference type="PANTHER" id="PTHR34220">
    <property type="entry name" value="SENSOR HISTIDINE KINASE YPDA"/>
    <property type="match status" value="1"/>
</dbReference>
<keyword evidence="3 7" id="KW-0808">Transferase</keyword>
<evidence type="ECO:0000259" key="6">
    <source>
        <dbReference type="PROSITE" id="PS50109"/>
    </source>
</evidence>
<dbReference type="EC" id="2.7.13.3" evidence="2"/>
<sequence>MSTMKSRCLAILSVPSIAIIILALSGIWAWWQWLVALIGIGVPWILFFMKSRTKPSALLQDASAATLDAAETTFQIGHAALPHLRQGLNRETAQHIANIIQRTVGVEAVAITDTHIVLGWAGKKCPQHDPGTSLSTTTKEVMRDKVQRILKTEELQGAYDECQLGVVVITPLISHNQAVGSVKLYVAEQSMLPKRVGRLAEGIAQLLSILLEVAEVDRQRSLAAAARLEALQAQIRPHFLFNVLNTIISFSRTDPDKARDLLIQLASFFRRSLSHKGSTVLLKDEIDYVQTYLNLEKARYGDKLRYRLRIQPESLQRSVPVLIIQPLVENAVIHGIAEKEGSGMVSVSIRNHGSDTIIYISDNGRGIAKSKQREIFQMGQGQGMGLGLSNVSERLVGLYGSKYRLRLRSSENKGTTVRLVIPATGPRQDAAQSQVVYTAFSQS</sequence>
<dbReference type="GO" id="GO:0000155">
    <property type="term" value="F:phosphorelay sensor kinase activity"/>
    <property type="evidence" value="ECO:0007669"/>
    <property type="project" value="InterPro"/>
</dbReference>
<dbReference type="InterPro" id="IPR005467">
    <property type="entry name" value="His_kinase_dom"/>
</dbReference>
<dbReference type="AlphaFoldDB" id="A0A2T2WSB7"/>
<dbReference type="PROSITE" id="PS50109">
    <property type="entry name" value="HIS_KIN"/>
    <property type="match status" value="1"/>
</dbReference>
<proteinExistence type="predicted"/>
<evidence type="ECO:0000313" key="8">
    <source>
        <dbReference type="Proteomes" id="UP000242705"/>
    </source>
</evidence>
<keyword evidence="5" id="KW-0472">Membrane</keyword>
<organism evidence="7 8">
    <name type="scientific">Sulfobacillus thermosulfidooxidans</name>
    <dbReference type="NCBI Taxonomy" id="28034"/>
    <lineage>
        <taxon>Bacteria</taxon>
        <taxon>Bacillati</taxon>
        <taxon>Bacillota</taxon>
        <taxon>Clostridia</taxon>
        <taxon>Eubacteriales</taxon>
        <taxon>Clostridiales Family XVII. Incertae Sedis</taxon>
        <taxon>Sulfobacillus</taxon>
    </lineage>
</organism>
<dbReference type="InterPro" id="IPR029016">
    <property type="entry name" value="GAF-like_dom_sf"/>
</dbReference>
<reference evidence="7 8" key="1">
    <citation type="journal article" date="2014" name="BMC Genomics">
        <title>Comparison of environmental and isolate Sulfobacillus genomes reveals diverse carbon, sulfur, nitrogen, and hydrogen metabolisms.</title>
        <authorList>
            <person name="Justice N.B."/>
            <person name="Norman A."/>
            <person name="Brown C.T."/>
            <person name="Singh A."/>
            <person name="Thomas B.C."/>
            <person name="Banfield J.F."/>
        </authorList>
    </citation>
    <scope>NUCLEOTIDE SEQUENCE [LARGE SCALE GENOMIC DNA]</scope>
    <source>
        <strain evidence="7">AMDSBA5</strain>
    </source>
</reference>
<keyword evidence="5" id="KW-0812">Transmembrane</keyword>